<name>A0AAN9YA26_9HEMI</name>
<feature type="region of interest" description="Disordered" evidence="1">
    <location>
        <begin position="1"/>
        <end position="48"/>
    </location>
</feature>
<feature type="compositionally biased region" description="Polar residues" evidence="1">
    <location>
        <begin position="1"/>
        <end position="27"/>
    </location>
</feature>
<proteinExistence type="predicted"/>
<dbReference type="Proteomes" id="UP001367676">
    <property type="component" value="Unassembled WGS sequence"/>
</dbReference>
<accession>A0AAN9YA26</accession>
<comment type="caution">
    <text evidence="2">The sequence shown here is derived from an EMBL/GenBank/DDBJ whole genome shotgun (WGS) entry which is preliminary data.</text>
</comment>
<keyword evidence="3" id="KW-1185">Reference proteome</keyword>
<sequence length="98" mass="11023">MMTSSSNPLLKSTNATSSAKLSKNTAPKSEASKRTKKQNLVTKRTRYPVNHQRTNLLLFPNTHDDLPHYTLCCSSSSCSTTELAGRHRFVGQLEDYHR</sequence>
<organism evidence="2 3">
    <name type="scientific">Parthenolecanium corni</name>
    <dbReference type="NCBI Taxonomy" id="536013"/>
    <lineage>
        <taxon>Eukaryota</taxon>
        <taxon>Metazoa</taxon>
        <taxon>Ecdysozoa</taxon>
        <taxon>Arthropoda</taxon>
        <taxon>Hexapoda</taxon>
        <taxon>Insecta</taxon>
        <taxon>Pterygota</taxon>
        <taxon>Neoptera</taxon>
        <taxon>Paraneoptera</taxon>
        <taxon>Hemiptera</taxon>
        <taxon>Sternorrhyncha</taxon>
        <taxon>Coccoidea</taxon>
        <taxon>Coccidae</taxon>
        <taxon>Parthenolecanium</taxon>
    </lineage>
</organism>
<dbReference type="EMBL" id="JBBCAQ010000003">
    <property type="protein sequence ID" value="KAK7604761.1"/>
    <property type="molecule type" value="Genomic_DNA"/>
</dbReference>
<gene>
    <name evidence="2" type="ORF">V9T40_005947</name>
</gene>
<evidence type="ECO:0000313" key="2">
    <source>
        <dbReference type="EMBL" id="KAK7604761.1"/>
    </source>
</evidence>
<dbReference type="AlphaFoldDB" id="A0AAN9YA26"/>
<reference evidence="2 3" key="1">
    <citation type="submission" date="2024-03" db="EMBL/GenBank/DDBJ databases">
        <title>Adaptation during the transition from Ophiocordyceps entomopathogen to insect associate is accompanied by gene loss and intensified selection.</title>
        <authorList>
            <person name="Ward C.M."/>
            <person name="Onetto C.A."/>
            <person name="Borneman A.R."/>
        </authorList>
    </citation>
    <scope>NUCLEOTIDE SEQUENCE [LARGE SCALE GENOMIC DNA]</scope>
    <source>
        <strain evidence="2">AWRI1</strain>
        <tissue evidence="2">Single Adult Female</tissue>
    </source>
</reference>
<protein>
    <submittedName>
        <fullName evidence="2">Uncharacterized protein</fullName>
    </submittedName>
</protein>
<evidence type="ECO:0000256" key="1">
    <source>
        <dbReference type="SAM" id="MobiDB-lite"/>
    </source>
</evidence>
<evidence type="ECO:0000313" key="3">
    <source>
        <dbReference type="Proteomes" id="UP001367676"/>
    </source>
</evidence>